<evidence type="ECO:0000313" key="2">
    <source>
        <dbReference type="EMBL" id="QDV41339.1"/>
    </source>
</evidence>
<keyword evidence="3" id="KW-1185">Reference proteome</keyword>
<dbReference type="AlphaFoldDB" id="A0A518HKM7"/>
<evidence type="ECO:0000313" key="3">
    <source>
        <dbReference type="Proteomes" id="UP000319004"/>
    </source>
</evidence>
<name>A0A518HKM7_9BACT</name>
<reference evidence="2 3" key="1">
    <citation type="submission" date="2019-03" db="EMBL/GenBank/DDBJ databases">
        <title>Deep-cultivation of Planctomycetes and their phenomic and genomic characterization uncovers novel biology.</title>
        <authorList>
            <person name="Wiegand S."/>
            <person name="Jogler M."/>
            <person name="Boedeker C."/>
            <person name="Pinto D."/>
            <person name="Vollmers J."/>
            <person name="Rivas-Marin E."/>
            <person name="Kohn T."/>
            <person name="Peeters S.H."/>
            <person name="Heuer A."/>
            <person name="Rast P."/>
            <person name="Oberbeckmann S."/>
            <person name="Bunk B."/>
            <person name="Jeske O."/>
            <person name="Meyerdierks A."/>
            <person name="Storesund J.E."/>
            <person name="Kallscheuer N."/>
            <person name="Luecker S."/>
            <person name="Lage O.M."/>
            <person name="Pohl T."/>
            <person name="Merkel B.J."/>
            <person name="Hornburger P."/>
            <person name="Mueller R.-W."/>
            <person name="Bruemmer F."/>
            <person name="Labrenz M."/>
            <person name="Spormann A.M."/>
            <person name="Op den Camp H."/>
            <person name="Overmann J."/>
            <person name="Amann R."/>
            <person name="Jetten M.S.M."/>
            <person name="Mascher T."/>
            <person name="Medema M.H."/>
            <person name="Devos D.P."/>
            <person name="Kaster A.-K."/>
            <person name="Ovreas L."/>
            <person name="Rohde M."/>
            <person name="Galperin M.Y."/>
            <person name="Jogler C."/>
        </authorList>
    </citation>
    <scope>NUCLEOTIDE SEQUENCE [LARGE SCALE GENOMIC DNA]</scope>
    <source>
        <strain evidence="2 3">Enr13</strain>
    </source>
</reference>
<gene>
    <name evidence="2" type="ORF">Enr13x_11770</name>
</gene>
<organism evidence="2 3">
    <name type="scientific">Stieleria neptunia</name>
    <dbReference type="NCBI Taxonomy" id="2527979"/>
    <lineage>
        <taxon>Bacteria</taxon>
        <taxon>Pseudomonadati</taxon>
        <taxon>Planctomycetota</taxon>
        <taxon>Planctomycetia</taxon>
        <taxon>Pirellulales</taxon>
        <taxon>Pirellulaceae</taxon>
        <taxon>Stieleria</taxon>
    </lineage>
</organism>
<protein>
    <submittedName>
        <fullName evidence="2">Uncharacterized protein</fullName>
    </submittedName>
</protein>
<evidence type="ECO:0000256" key="1">
    <source>
        <dbReference type="SAM" id="MobiDB-lite"/>
    </source>
</evidence>
<proteinExistence type="predicted"/>
<dbReference type="EMBL" id="CP037423">
    <property type="protein sequence ID" value="QDV41339.1"/>
    <property type="molecule type" value="Genomic_DNA"/>
</dbReference>
<dbReference type="Proteomes" id="UP000319004">
    <property type="component" value="Chromosome"/>
</dbReference>
<feature type="region of interest" description="Disordered" evidence="1">
    <location>
        <begin position="179"/>
        <end position="198"/>
    </location>
</feature>
<dbReference type="KEGG" id="snep:Enr13x_11770"/>
<sequence>MGLTRPASAVPASPGFRGAKDRSCTAIVNLRVSRSTFNSSQCKETGTVDRYCLAIAFTLAALGSTAHAADDESTKYLLRYSLNGGQKLSYEVTHVAKTKTRLKGDEEISQVHTVSQRHWAVTHVDGEDMTFDHVVDSVEMTQQQGDKEEIRWSSGSGEEPPRVFSKVAEQIGKTLATVTINPRGQETDRQDNGGSKASLGMGSLSLALPEEAIAIGDSWAIPREIKTRTEDGLVKPIKIRELYTLEKVKSGVATLSVRSEPLTPIDEESVRAQVVQQLSNGTIKFDLDAGHMISKELNWDETVVGFQGPNSMMEYRARMTEQLIDSVVRTARRP</sequence>
<accession>A0A518HKM7</accession>